<gene>
    <name evidence="6" type="ORF">METZ01_LOCUS500362</name>
</gene>
<dbReference type="AlphaFoldDB" id="A0A383DUJ0"/>
<dbReference type="InterPro" id="IPR045170">
    <property type="entry name" value="MTOX"/>
</dbReference>
<accession>A0A383DUJ0</accession>
<dbReference type="GO" id="GO:0008115">
    <property type="term" value="F:sarcosine oxidase activity"/>
    <property type="evidence" value="ECO:0007669"/>
    <property type="project" value="TreeGrafter"/>
</dbReference>
<dbReference type="Gene3D" id="3.30.9.10">
    <property type="entry name" value="D-Amino Acid Oxidase, subunit A, domain 2"/>
    <property type="match status" value="1"/>
</dbReference>
<protein>
    <recommendedName>
        <fullName evidence="5">FAD dependent oxidoreductase domain-containing protein</fullName>
    </recommendedName>
</protein>
<evidence type="ECO:0000259" key="5">
    <source>
        <dbReference type="Pfam" id="PF01266"/>
    </source>
</evidence>
<dbReference type="PANTHER" id="PTHR10961">
    <property type="entry name" value="PEROXISOMAL SARCOSINE OXIDASE"/>
    <property type="match status" value="1"/>
</dbReference>
<keyword evidence="2" id="KW-0285">Flavoprotein</keyword>
<feature type="domain" description="FAD dependent oxidoreductase" evidence="5">
    <location>
        <begin position="7"/>
        <end position="98"/>
    </location>
</feature>
<dbReference type="Gene3D" id="3.50.50.60">
    <property type="entry name" value="FAD/NAD(P)-binding domain"/>
    <property type="match status" value="1"/>
</dbReference>
<dbReference type="GO" id="GO:0050660">
    <property type="term" value="F:flavin adenine dinucleotide binding"/>
    <property type="evidence" value="ECO:0007669"/>
    <property type="project" value="InterPro"/>
</dbReference>
<dbReference type="InterPro" id="IPR006076">
    <property type="entry name" value="FAD-dep_OxRdtase"/>
</dbReference>
<keyword evidence="4" id="KW-0560">Oxidoreductase</keyword>
<evidence type="ECO:0000256" key="2">
    <source>
        <dbReference type="ARBA" id="ARBA00022630"/>
    </source>
</evidence>
<evidence type="ECO:0000256" key="4">
    <source>
        <dbReference type="ARBA" id="ARBA00023002"/>
    </source>
</evidence>
<feature type="non-terminal residue" evidence="6">
    <location>
        <position position="113"/>
    </location>
</feature>
<keyword evidence="3" id="KW-0274">FAD</keyword>
<comment type="cofactor">
    <cofactor evidence="1">
        <name>FAD</name>
        <dbReference type="ChEBI" id="CHEBI:57692"/>
    </cofactor>
</comment>
<sequence>MVKNSADVLVIGLGAHGSAATYNLSRNGLKVIGFDTYHPPHDMGSSHGQARIIRKAYSEGPHYVPLVSRSYDLFFQLQELTGTKMINITGGLQVGRKGSLRLSSIKESADMHG</sequence>
<dbReference type="Pfam" id="PF01266">
    <property type="entry name" value="DAO"/>
    <property type="match status" value="1"/>
</dbReference>
<evidence type="ECO:0000313" key="6">
    <source>
        <dbReference type="EMBL" id="SVE47508.1"/>
    </source>
</evidence>
<name>A0A383DUJ0_9ZZZZ</name>
<dbReference type="InterPro" id="IPR036188">
    <property type="entry name" value="FAD/NAD-bd_sf"/>
</dbReference>
<evidence type="ECO:0000256" key="3">
    <source>
        <dbReference type="ARBA" id="ARBA00022827"/>
    </source>
</evidence>
<dbReference type="EMBL" id="UINC01219848">
    <property type="protein sequence ID" value="SVE47508.1"/>
    <property type="molecule type" value="Genomic_DNA"/>
</dbReference>
<proteinExistence type="predicted"/>
<evidence type="ECO:0000256" key="1">
    <source>
        <dbReference type="ARBA" id="ARBA00001974"/>
    </source>
</evidence>
<organism evidence="6">
    <name type="scientific">marine metagenome</name>
    <dbReference type="NCBI Taxonomy" id="408172"/>
    <lineage>
        <taxon>unclassified sequences</taxon>
        <taxon>metagenomes</taxon>
        <taxon>ecological metagenomes</taxon>
    </lineage>
</organism>
<dbReference type="SUPFAM" id="SSF51905">
    <property type="entry name" value="FAD/NAD(P)-binding domain"/>
    <property type="match status" value="1"/>
</dbReference>
<reference evidence="6" key="1">
    <citation type="submission" date="2018-05" db="EMBL/GenBank/DDBJ databases">
        <authorList>
            <person name="Lanie J.A."/>
            <person name="Ng W.-L."/>
            <person name="Kazmierczak K.M."/>
            <person name="Andrzejewski T.M."/>
            <person name="Davidsen T.M."/>
            <person name="Wayne K.J."/>
            <person name="Tettelin H."/>
            <person name="Glass J.I."/>
            <person name="Rusch D."/>
            <person name="Podicherti R."/>
            <person name="Tsui H.-C.T."/>
            <person name="Winkler M.E."/>
        </authorList>
    </citation>
    <scope>NUCLEOTIDE SEQUENCE</scope>
</reference>
<dbReference type="PANTHER" id="PTHR10961:SF7">
    <property type="entry name" value="FAD DEPENDENT OXIDOREDUCTASE DOMAIN-CONTAINING PROTEIN"/>
    <property type="match status" value="1"/>
</dbReference>